<dbReference type="EMBL" id="KZ666429">
    <property type="protein sequence ID" value="PPR94836.1"/>
    <property type="molecule type" value="Genomic_DNA"/>
</dbReference>
<organism evidence="1 2">
    <name type="scientific">Gossypium barbadense</name>
    <name type="common">Sea Island cotton</name>
    <name type="synonym">Hibiscus barbadensis</name>
    <dbReference type="NCBI Taxonomy" id="3634"/>
    <lineage>
        <taxon>Eukaryota</taxon>
        <taxon>Viridiplantae</taxon>
        <taxon>Streptophyta</taxon>
        <taxon>Embryophyta</taxon>
        <taxon>Tracheophyta</taxon>
        <taxon>Spermatophyta</taxon>
        <taxon>Magnoliopsida</taxon>
        <taxon>eudicotyledons</taxon>
        <taxon>Gunneridae</taxon>
        <taxon>Pentapetalae</taxon>
        <taxon>rosids</taxon>
        <taxon>malvids</taxon>
        <taxon>Malvales</taxon>
        <taxon>Malvaceae</taxon>
        <taxon>Malvoideae</taxon>
        <taxon>Gossypium</taxon>
    </lineage>
</organism>
<sequence>MSCISVNLESIINLEFYTGIYYSIRTVAYQGFRSTAFQSLQNILLCAMGHLGDKNARIHKKKNKSGQEIAKFVHNYISELNGVGQRTFKGLTEEIKWKRPPVQTVKINFDGAYDERNQQSASGVAV</sequence>
<dbReference type="Proteomes" id="UP000239757">
    <property type="component" value="Unassembled WGS sequence"/>
</dbReference>
<accession>A0A2P5WUU4</accession>
<gene>
    <name evidence="1" type="ORF">GOBAR_AA25832</name>
</gene>
<name>A0A2P5WUU4_GOSBA</name>
<evidence type="ECO:0000313" key="1">
    <source>
        <dbReference type="EMBL" id="PPR94836.1"/>
    </source>
</evidence>
<evidence type="ECO:0000313" key="2">
    <source>
        <dbReference type="Proteomes" id="UP000239757"/>
    </source>
</evidence>
<dbReference type="AlphaFoldDB" id="A0A2P5WUU4"/>
<reference evidence="1 2" key="1">
    <citation type="submission" date="2015-01" db="EMBL/GenBank/DDBJ databases">
        <title>Genome of allotetraploid Gossypium barbadense reveals genomic plasticity and fiber elongation in cotton evolution.</title>
        <authorList>
            <person name="Chen X."/>
            <person name="Liu X."/>
            <person name="Zhao B."/>
            <person name="Zheng H."/>
            <person name="Hu Y."/>
            <person name="Lu G."/>
            <person name="Yang C."/>
            <person name="Chen J."/>
            <person name="Shan C."/>
            <person name="Zhang L."/>
            <person name="Zhou Y."/>
            <person name="Wang L."/>
            <person name="Guo W."/>
            <person name="Bai Y."/>
            <person name="Ruan J."/>
            <person name="Shangguan X."/>
            <person name="Mao Y."/>
            <person name="Jiang J."/>
            <person name="Zhu Y."/>
            <person name="Lei J."/>
            <person name="Kang H."/>
            <person name="Chen S."/>
            <person name="He X."/>
            <person name="Wang R."/>
            <person name="Wang Y."/>
            <person name="Chen J."/>
            <person name="Wang L."/>
            <person name="Yu S."/>
            <person name="Wang B."/>
            <person name="Wei J."/>
            <person name="Song S."/>
            <person name="Lu X."/>
            <person name="Gao Z."/>
            <person name="Gu W."/>
            <person name="Deng X."/>
            <person name="Ma D."/>
            <person name="Wang S."/>
            <person name="Liang W."/>
            <person name="Fang L."/>
            <person name="Cai C."/>
            <person name="Zhu X."/>
            <person name="Zhou B."/>
            <person name="Zhang Y."/>
            <person name="Chen Z."/>
            <person name="Xu S."/>
            <person name="Zhu R."/>
            <person name="Wang S."/>
            <person name="Zhang T."/>
            <person name="Zhao G."/>
        </authorList>
    </citation>
    <scope>NUCLEOTIDE SEQUENCE [LARGE SCALE GENOMIC DNA]</scope>
    <source>
        <strain evidence="2">cv. Xinhai21</strain>
        <tissue evidence="1">Leaf</tissue>
    </source>
</reference>
<proteinExistence type="predicted"/>
<protein>
    <submittedName>
        <fullName evidence="1">Uncharacterized protein</fullName>
    </submittedName>
</protein>